<dbReference type="SUPFAM" id="SSF52540">
    <property type="entry name" value="P-loop containing nucleoside triphosphate hydrolases"/>
    <property type="match status" value="1"/>
</dbReference>
<gene>
    <name evidence="11" type="ordered locus">Amir_1320</name>
</gene>
<evidence type="ECO:0000256" key="7">
    <source>
        <dbReference type="SAM" id="MobiDB-lite"/>
    </source>
</evidence>
<dbReference type="SMART" id="SM00382">
    <property type="entry name" value="AAA"/>
    <property type="match status" value="1"/>
</dbReference>
<evidence type="ECO:0000256" key="3">
    <source>
        <dbReference type="ARBA" id="ARBA00022741"/>
    </source>
</evidence>
<evidence type="ECO:0000256" key="2">
    <source>
        <dbReference type="ARBA" id="ARBA00022692"/>
    </source>
</evidence>
<dbReference type="GO" id="GO:0034040">
    <property type="term" value="F:ATPase-coupled lipid transmembrane transporter activity"/>
    <property type="evidence" value="ECO:0007669"/>
    <property type="project" value="TreeGrafter"/>
</dbReference>
<dbReference type="InterPro" id="IPR011527">
    <property type="entry name" value="ABC1_TM_dom"/>
</dbReference>
<feature type="transmembrane region" description="Helical" evidence="8">
    <location>
        <begin position="146"/>
        <end position="163"/>
    </location>
</feature>
<dbReference type="HOGENOM" id="CLU_000604_84_3_11"/>
<name>C6W9A9_ACTMD</name>
<dbReference type="InterPro" id="IPR003439">
    <property type="entry name" value="ABC_transporter-like_ATP-bd"/>
</dbReference>
<dbReference type="InterPro" id="IPR017871">
    <property type="entry name" value="ABC_transporter-like_CS"/>
</dbReference>
<dbReference type="GO" id="GO:0005886">
    <property type="term" value="C:plasma membrane"/>
    <property type="evidence" value="ECO:0007669"/>
    <property type="project" value="UniProtKB-SubCell"/>
</dbReference>
<evidence type="ECO:0000256" key="5">
    <source>
        <dbReference type="ARBA" id="ARBA00022989"/>
    </source>
</evidence>
<organism evidence="11 12">
    <name type="scientific">Actinosynnema mirum (strain ATCC 29888 / DSM 43827 / JCM 3225 / NBRC 14064 / NCIMB 13271 / NRRL B-12336 / IMRU 3971 / 101)</name>
    <dbReference type="NCBI Taxonomy" id="446462"/>
    <lineage>
        <taxon>Bacteria</taxon>
        <taxon>Bacillati</taxon>
        <taxon>Actinomycetota</taxon>
        <taxon>Actinomycetes</taxon>
        <taxon>Pseudonocardiales</taxon>
        <taxon>Pseudonocardiaceae</taxon>
        <taxon>Actinosynnema</taxon>
    </lineage>
</organism>
<keyword evidence="12" id="KW-1185">Reference proteome</keyword>
<dbReference type="KEGG" id="ami:Amir_1320"/>
<dbReference type="SUPFAM" id="SSF90123">
    <property type="entry name" value="ABC transporter transmembrane region"/>
    <property type="match status" value="1"/>
</dbReference>
<evidence type="ECO:0000256" key="1">
    <source>
        <dbReference type="ARBA" id="ARBA00004651"/>
    </source>
</evidence>
<dbReference type="GO" id="GO:0016887">
    <property type="term" value="F:ATP hydrolysis activity"/>
    <property type="evidence" value="ECO:0007669"/>
    <property type="project" value="InterPro"/>
</dbReference>
<dbReference type="eggNOG" id="COG1132">
    <property type="taxonomic scope" value="Bacteria"/>
</dbReference>
<dbReference type="InterPro" id="IPR039421">
    <property type="entry name" value="Type_1_exporter"/>
</dbReference>
<dbReference type="InterPro" id="IPR036640">
    <property type="entry name" value="ABC1_TM_sf"/>
</dbReference>
<dbReference type="PANTHER" id="PTHR24221:SF654">
    <property type="entry name" value="ATP-BINDING CASSETTE SUB-FAMILY B MEMBER 6"/>
    <property type="match status" value="1"/>
</dbReference>
<dbReference type="OrthoDB" id="9806127at2"/>
<evidence type="ECO:0000313" key="12">
    <source>
        <dbReference type="Proteomes" id="UP000002213"/>
    </source>
</evidence>
<feature type="transmembrane region" description="Helical" evidence="8">
    <location>
        <begin position="268"/>
        <end position="288"/>
    </location>
</feature>
<proteinExistence type="predicted"/>
<dbReference type="GO" id="GO:0005524">
    <property type="term" value="F:ATP binding"/>
    <property type="evidence" value="ECO:0007669"/>
    <property type="project" value="UniProtKB-KW"/>
</dbReference>
<sequence>MGLLRTVVRRDPRWVLLAVNALVATVAGLLLPVALAGAVDGALSGGAPVAALALLVGLTAVELLGDAVGVVLAASLTARATAWLRNSVARRLVDLGHPTPFAAGDAVSRLTGDAAIAGGTAVLLVGLGVSVATAVGAVTALALLDWRLAVVFLVSVPVGLRLVRSHLRLTERDVTAYQRVSGELSARLLDAVVGLRTIAAAGRAEQEARRVLRPLPELGVAGAGMWRTQARMVWRAGLLLPAVEFAVLVAAGFGVVAGRLTAGQVLAALGYAALGMAVVGQATALTALQRARASAARLTEVLEAGGARGGAAAVGAAASGAADGGTALGRTALGRTPAGVAAAAGTARGETAAGGESSARTAGGEAAASGTSAGEVVAGEAVPVATAGREAVAARAVGGEAVAEVAVGAVELRGVTAGVLRGVDLVVAPGSRVAVVGRSGAGKSALARVVAGLTAPESGRVLRGGAVACAFERPALLGETVGAAVAYGTAASPERVERACRAAQVHDVVVRLPLGYATPLADTPLSGGEAQRLGLARAVVRDPEVLVLDDATASLDTVTEATVESALETALPGRTRIVVTHRAATAARADSVVWLEDGRVRGTGDHGRLWRDPAYRAVFG</sequence>
<feature type="transmembrane region" description="Helical" evidence="8">
    <location>
        <begin position="233"/>
        <end position="256"/>
    </location>
</feature>
<dbReference type="Gene3D" id="3.40.50.300">
    <property type="entry name" value="P-loop containing nucleotide triphosphate hydrolases"/>
    <property type="match status" value="1"/>
</dbReference>
<dbReference type="PANTHER" id="PTHR24221">
    <property type="entry name" value="ATP-BINDING CASSETTE SUB-FAMILY B"/>
    <property type="match status" value="1"/>
</dbReference>
<dbReference type="Proteomes" id="UP000002213">
    <property type="component" value="Chromosome"/>
</dbReference>
<dbReference type="PROSITE" id="PS50893">
    <property type="entry name" value="ABC_TRANSPORTER_2"/>
    <property type="match status" value="1"/>
</dbReference>
<dbReference type="AlphaFoldDB" id="C6W9A9"/>
<dbReference type="Pfam" id="PF00664">
    <property type="entry name" value="ABC_membrane"/>
    <property type="match status" value="1"/>
</dbReference>
<accession>C6W9A9</accession>
<reference evidence="11 12" key="1">
    <citation type="journal article" date="2009" name="Stand. Genomic Sci.">
        <title>Complete genome sequence of Actinosynnema mirum type strain (101).</title>
        <authorList>
            <person name="Land M."/>
            <person name="Lapidus A."/>
            <person name="Mayilraj S."/>
            <person name="Chen F."/>
            <person name="Copeland A."/>
            <person name="Del Rio T.G."/>
            <person name="Nolan M."/>
            <person name="Lucas S."/>
            <person name="Tice H."/>
            <person name="Cheng J.F."/>
            <person name="Chertkov O."/>
            <person name="Bruce D."/>
            <person name="Goodwin L."/>
            <person name="Pitluck S."/>
            <person name="Rohde M."/>
            <person name="Goker M."/>
            <person name="Pati A."/>
            <person name="Ivanova N."/>
            <person name="Mavromatis K."/>
            <person name="Chen A."/>
            <person name="Palaniappan K."/>
            <person name="Hauser L."/>
            <person name="Chang Y.J."/>
            <person name="Jeffries C.C."/>
            <person name="Brettin T."/>
            <person name="Detter J.C."/>
            <person name="Han C."/>
            <person name="Chain P."/>
            <person name="Tindall B.J."/>
            <person name="Bristow J."/>
            <person name="Eisen J.A."/>
            <person name="Markowitz V."/>
            <person name="Hugenholtz P."/>
            <person name="Kyrpides N.C."/>
            <person name="Klenk H.P."/>
        </authorList>
    </citation>
    <scope>NUCLEOTIDE SEQUENCE [LARGE SCALE GENOMIC DNA]</scope>
    <source>
        <strain evidence="12">ATCC 29888 / DSM 43827 / JCM 3225 / NBRC 14064 / NCIMB 13271 / NRRL B-12336 / IMRU 3971 / 101</strain>
    </source>
</reference>
<dbReference type="InterPro" id="IPR003593">
    <property type="entry name" value="AAA+_ATPase"/>
</dbReference>
<keyword evidence="5 8" id="KW-1133">Transmembrane helix</keyword>
<evidence type="ECO:0000256" key="8">
    <source>
        <dbReference type="SAM" id="Phobius"/>
    </source>
</evidence>
<dbReference type="EMBL" id="CP001630">
    <property type="protein sequence ID" value="ACU35272.1"/>
    <property type="molecule type" value="Genomic_DNA"/>
</dbReference>
<evidence type="ECO:0000313" key="11">
    <source>
        <dbReference type="EMBL" id="ACU35272.1"/>
    </source>
</evidence>
<feature type="transmembrane region" description="Helical" evidence="8">
    <location>
        <begin position="114"/>
        <end position="140"/>
    </location>
</feature>
<dbReference type="RefSeq" id="WP_015800162.1">
    <property type="nucleotide sequence ID" value="NC_013093.1"/>
</dbReference>
<dbReference type="InterPro" id="IPR027417">
    <property type="entry name" value="P-loop_NTPase"/>
</dbReference>
<dbReference type="STRING" id="446462.Amir_1320"/>
<dbReference type="PROSITE" id="PS50929">
    <property type="entry name" value="ABC_TM1F"/>
    <property type="match status" value="1"/>
</dbReference>
<evidence type="ECO:0000259" key="9">
    <source>
        <dbReference type="PROSITE" id="PS50893"/>
    </source>
</evidence>
<keyword evidence="2 8" id="KW-0812">Transmembrane</keyword>
<comment type="subcellular location">
    <subcellularLocation>
        <location evidence="1">Cell membrane</location>
        <topology evidence="1">Multi-pass membrane protein</topology>
    </subcellularLocation>
</comment>
<protein>
    <submittedName>
        <fullName evidence="11">ABC transporter related</fullName>
    </submittedName>
</protein>
<dbReference type="Gene3D" id="1.20.1560.10">
    <property type="entry name" value="ABC transporter type 1, transmembrane domain"/>
    <property type="match status" value="1"/>
</dbReference>
<feature type="transmembrane region" description="Helical" evidence="8">
    <location>
        <begin position="14"/>
        <end position="39"/>
    </location>
</feature>
<dbReference type="GO" id="GO:0140359">
    <property type="term" value="F:ABC-type transporter activity"/>
    <property type="evidence" value="ECO:0007669"/>
    <property type="project" value="InterPro"/>
</dbReference>
<keyword evidence="4" id="KW-0067">ATP-binding</keyword>
<dbReference type="PROSITE" id="PS00211">
    <property type="entry name" value="ABC_TRANSPORTER_1"/>
    <property type="match status" value="1"/>
</dbReference>
<keyword evidence="3" id="KW-0547">Nucleotide-binding</keyword>
<feature type="domain" description="ABC transmembrane type-1" evidence="10">
    <location>
        <begin position="21"/>
        <end position="285"/>
    </location>
</feature>
<feature type="region of interest" description="Disordered" evidence="7">
    <location>
        <begin position="345"/>
        <end position="370"/>
    </location>
</feature>
<dbReference type="Pfam" id="PF00005">
    <property type="entry name" value="ABC_tran"/>
    <property type="match status" value="1"/>
</dbReference>
<dbReference type="CDD" id="cd07346">
    <property type="entry name" value="ABC_6TM_exporters"/>
    <property type="match status" value="1"/>
</dbReference>
<feature type="transmembrane region" description="Helical" evidence="8">
    <location>
        <begin position="51"/>
        <end position="76"/>
    </location>
</feature>
<evidence type="ECO:0000259" key="10">
    <source>
        <dbReference type="PROSITE" id="PS50929"/>
    </source>
</evidence>
<keyword evidence="6 8" id="KW-0472">Membrane</keyword>
<feature type="domain" description="ABC transporter" evidence="9">
    <location>
        <begin position="405"/>
        <end position="620"/>
    </location>
</feature>
<evidence type="ECO:0000256" key="4">
    <source>
        <dbReference type="ARBA" id="ARBA00022840"/>
    </source>
</evidence>
<evidence type="ECO:0000256" key="6">
    <source>
        <dbReference type="ARBA" id="ARBA00023136"/>
    </source>
</evidence>